<dbReference type="Proteomes" id="UP000735302">
    <property type="component" value="Unassembled WGS sequence"/>
</dbReference>
<protein>
    <submittedName>
        <fullName evidence="1">Uncharacterized protein</fullName>
    </submittedName>
</protein>
<proteinExistence type="predicted"/>
<organism evidence="1 2">
    <name type="scientific">Plakobranchus ocellatus</name>
    <dbReference type="NCBI Taxonomy" id="259542"/>
    <lineage>
        <taxon>Eukaryota</taxon>
        <taxon>Metazoa</taxon>
        <taxon>Spiralia</taxon>
        <taxon>Lophotrochozoa</taxon>
        <taxon>Mollusca</taxon>
        <taxon>Gastropoda</taxon>
        <taxon>Heterobranchia</taxon>
        <taxon>Euthyneura</taxon>
        <taxon>Panpulmonata</taxon>
        <taxon>Sacoglossa</taxon>
        <taxon>Placobranchoidea</taxon>
        <taxon>Plakobranchidae</taxon>
        <taxon>Plakobranchus</taxon>
    </lineage>
</organism>
<dbReference type="EMBL" id="BLXT01007159">
    <property type="protein sequence ID" value="GFO36935.1"/>
    <property type="molecule type" value="Genomic_DNA"/>
</dbReference>
<reference evidence="1 2" key="1">
    <citation type="journal article" date="2021" name="Elife">
        <title>Chloroplast acquisition without the gene transfer in kleptoplastic sea slugs, Plakobranchus ocellatus.</title>
        <authorList>
            <person name="Maeda T."/>
            <person name="Takahashi S."/>
            <person name="Yoshida T."/>
            <person name="Shimamura S."/>
            <person name="Takaki Y."/>
            <person name="Nagai Y."/>
            <person name="Toyoda A."/>
            <person name="Suzuki Y."/>
            <person name="Arimoto A."/>
            <person name="Ishii H."/>
            <person name="Satoh N."/>
            <person name="Nishiyama T."/>
            <person name="Hasebe M."/>
            <person name="Maruyama T."/>
            <person name="Minagawa J."/>
            <person name="Obokata J."/>
            <person name="Shigenobu S."/>
        </authorList>
    </citation>
    <scope>NUCLEOTIDE SEQUENCE [LARGE SCALE GENOMIC DNA]</scope>
</reference>
<gene>
    <name evidence="1" type="ORF">PoB_006344000</name>
</gene>
<evidence type="ECO:0000313" key="2">
    <source>
        <dbReference type="Proteomes" id="UP000735302"/>
    </source>
</evidence>
<name>A0AAV4CYQ5_9GAST</name>
<keyword evidence="2" id="KW-1185">Reference proteome</keyword>
<dbReference type="AlphaFoldDB" id="A0AAV4CYQ5"/>
<sequence length="162" mass="18795">MGDFKAKVGDERKEDVVGLSGIGTVNERGNKVLDDDEKEDIFYCEVEMRVINTLAIDTEVKYVLPNHHLDVCINLIPIRNSQVKIRYAFKRSGDPECRNYELFIYIEIDCWCSTLERLNPRKTLESTWRPPETLWSLPDGRQRNFRVCLTAAGLTLSTRKRL</sequence>
<comment type="caution">
    <text evidence="1">The sequence shown here is derived from an EMBL/GenBank/DDBJ whole genome shotgun (WGS) entry which is preliminary data.</text>
</comment>
<evidence type="ECO:0000313" key="1">
    <source>
        <dbReference type="EMBL" id="GFO36935.1"/>
    </source>
</evidence>
<accession>A0AAV4CYQ5</accession>